<evidence type="ECO:0000313" key="1">
    <source>
        <dbReference type="EMBL" id="MBB3153377.1"/>
    </source>
</evidence>
<organism evidence="1 2">
    <name type="scientific">Paenibacillus endophyticus</name>
    <dbReference type="NCBI Taxonomy" id="1294268"/>
    <lineage>
        <taxon>Bacteria</taxon>
        <taxon>Bacillati</taxon>
        <taxon>Bacillota</taxon>
        <taxon>Bacilli</taxon>
        <taxon>Bacillales</taxon>
        <taxon>Paenibacillaceae</taxon>
        <taxon>Paenibacillus</taxon>
    </lineage>
</organism>
<comment type="caution">
    <text evidence="1">The sequence shown here is derived from an EMBL/GenBank/DDBJ whole genome shotgun (WGS) entry which is preliminary data.</text>
</comment>
<reference evidence="1 2" key="1">
    <citation type="submission" date="2020-08" db="EMBL/GenBank/DDBJ databases">
        <title>Genomic Encyclopedia of Type Strains, Phase III (KMG-III): the genomes of soil and plant-associated and newly described type strains.</title>
        <authorList>
            <person name="Whitman W."/>
        </authorList>
    </citation>
    <scope>NUCLEOTIDE SEQUENCE [LARGE SCALE GENOMIC DNA]</scope>
    <source>
        <strain evidence="1 2">CECT 8234</strain>
    </source>
</reference>
<dbReference type="EMBL" id="JACHXW010000009">
    <property type="protein sequence ID" value="MBB3153377.1"/>
    <property type="molecule type" value="Genomic_DNA"/>
</dbReference>
<gene>
    <name evidence="1" type="ORF">FHS16_003439</name>
</gene>
<name>A0A7W5C950_9BACL</name>
<sequence length="45" mass="5486">MDARDLPIYMTRRMMQATDEDQMNKCIDIFSENGYHVYESDNHYH</sequence>
<protein>
    <submittedName>
        <fullName evidence="1">H2-forming N5,N10-methylenetetrahydromethanopterin dehydrogenase-like enzyme</fullName>
    </submittedName>
</protein>
<keyword evidence="2" id="KW-1185">Reference proteome</keyword>
<evidence type="ECO:0000313" key="2">
    <source>
        <dbReference type="Proteomes" id="UP000518605"/>
    </source>
</evidence>
<proteinExistence type="predicted"/>
<dbReference type="AlphaFoldDB" id="A0A7W5C950"/>
<accession>A0A7W5C950</accession>
<dbReference type="Proteomes" id="UP000518605">
    <property type="component" value="Unassembled WGS sequence"/>
</dbReference>